<keyword evidence="5" id="KW-1185">Reference proteome</keyword>
<dbReference type="InterPro" id="IPR043128">
    <property type="entry name" value="Rev_trsase/Diguanyl_cyclase"/>
</dbReference>
<dbReference type="GO" id="GO:0005886">
    <property type="term" value="C:plasma membrane"/>
    <property type="evidence" value="ECO:0007669"/>
    <property type="project" value="TreeGrafter"/>
</dbReference>
<evidence type="ECO:0000256" key="1">
    <source>
        <dbReference type="ARBA" id="ARBA00012528"/>
    </source>
</evidence>
<evidence type="ECO:0000313" key="4">
    <source>
        <dbReference type="EMBL" id="OBS29695.1"/>
    </source>
</evidence>
<feature type="domain" description="GGDEF" evidence="3">
    <location>
        <begin position="1"/>
        <end position="107"/>
    </location>
</feature>
<comment type="catalytic activity">
    <reaction evidence="2">
        <text>2 GTP = 3',3'-c-di-GMP + 2 diphosphate</text>
        <dbReference type="Rhea" id="RHEA:24898"/>
        <dbReference type="ChEBI" id="CHEBI:33019"/>
        <dbReference type="ChEBI" id="CHEBI:37565"/>
        <dbReference type="ChEBI" id="CHEBI:58805"/>
        <dbReference type="EC" id="2.7.7.65"/>
    </reaction>
</comment>
<dbReference type="SUPFAM" id="SSF55073">
    <property type="entry name" value="Nucleotide cyclase"/>
    <property type="match status" value="1"/>
</dbReference>
<reference evidence="4 5" key="1">
    <citation type="submission" date="2016-06" db="EMBL/GenBank/DDBJ databases">
        <title>Genome sequence of Tepidimonas fonticaldi PL17.</title>
        <authorList>
            <person name="Pinnaka A.K."/>
        </authorList>
    </citation>
    <scope>NUCLEOTIDE SEQUENCE [LARGE SCALE GENOMIC DNA]</scope>
    <source>
        <strain evidence="4 5">PL17</strain>
    </source>
</reference>
<dbReference type="Gene3D" id="3.30.70.270">
    <property type="match status" value="1"/>
</dbReference>
<organism evidence="4 5">
    <name type="scientific">Tepidimonas fonticaldi</name>
    <dbReference type="NCBI Taxonomy" id="1101373"/>
    <lineage>
        <taxon>Bacteria</taxon>
        <taxon>Pseudomonadati</taxon>
        <taxon>Pseudomonadota</taxon>
        <taxon>Betaproteobacteria</taxon>
        <taxon>Burkholderiales</taxon>
        <taxon>Tepidimonas</taxon>
    </lineage>
</organism>
<name>A0A1A6DSB5_9BURK</name>
<evidence type="ECO:0000256" key="2">
    <source>
        <dbReference type="ARBA" id="ARBA00034247"/>
    </source>
</evidence>
<dbReference type="STRING" id="1101373.A9O67_10380"/>
<evidence type="ECO:0000259" key="3">
    <source>
        <dbReference type="PROSITE" id="PS50887"/>
    </source>
</evidence>
<evidence type="ECO:0000313" key="5">
    <source>
        <dbReference type="Proteomes" id="UP000091969"/>
    </source>
</evidence>
<dbReference type="RefSeq" id="WP_068610852.1">
    <property type="nucleotide sequence ID" value="NZ_LZDH01000067.1"/>
</dbReference>
<dbReference type="GO" id="GO:1902201">
    <property type="term" value="P:negative regulation of bacterial-type flagellum-dependent cell motility"/>
    <property type="evidence" value="ECO:0007669"/>
    <property type="project" value="TreeGrafter"/>
</dbReference>
<dbReference type="NCBIfam" id="TIGR00254">
    <property type="entry name" value="GGDEF"/>
    <property type="match status" value="1"/>
</dbReference>
<dbReference type="PROSITE" id="PS50887">
    <property type="entry name" value="GGDEF"/>
    <property type="match status" value="1"/>
</dbReference>
<dbReference type="SMART" id="SM00267">
    <property type="entry name" value="GGDEF"/>
    <property type="match status" value="1"/>
</dbReference>
<dbReference type="EMBL" id="LZDH01000067">
    <property type="protein sequence ID" value="OBS29695.1"/>
    <property type="molecule type" value="Genomic_DNA"/>
</dbReference>
<dbReference type="InterPro" id="IPR000160">
    <property type="entry name" value="GGDEF_dom"/>
</dbReference>
<dbReference type="PANTHER" id="PTHR45138:SF9">
    <property type="entry name" value="DIGUANYLATE CYCLASE DGCM-RELATED"/>
    <property type="match status" value="1"/>
</dbReference>
<dbReference type="Pfam" id="PF00990">
    <property type="entry name" value="GGDEF"/>
    <property type="match status" value="1"/>
</dbReference>
<accession>A0A1A6DSB5</accession>
<sequence length="132" mass="13525">MLRGCVQRCQAALRPSDVLGRLGGEEFGAMLPGADPGQIGTIAERLRAGVAEPPFELPDGAALEATVSVGAVVALPDEDADALLMRADRALYAAKHAGRNQVVLDGIDPAAFADTEPSGAPALPPFPALGER</sequence>
<comment type="caution">
    <text evidence="4">The sequence shown here is derived from an EMBL/GenBank/DDBJ whole genome shotgun (WGS) entry which is preliminary data.</text>
</comment>
<dbReference type="PANTHER" id="PTHR45138">
    <property type="entry name" value="REGULATORY COMPONENTS OF SENSORY TRANSDUCTION SYSTEM"/>
    <property type="match status" value="1"/>
</dbReference>
<dbReference type="AlphaFoldDB" id="A0A1A6DSB5"/>
<dbReference type="GO" id="GO:0043709">
    <property type="term" value="P:cell adhesion involved in single-species biofilm formation"/>
    <property type="evidence" value="ECO:0007669"/>
    <property type="project" value="TreeGrafter"/>
</dbReference>
<dbReference type="InterPro" id="IPR029787">
    <property type="entry name" value="Nucleotide_cyclase"/>
</dbReference>
<proteinExistence type="predicted"/>
<dbReference type="GO" id="GO:0052621">
    <property type="term" value="F:diguanylate cyclase activity"/>
    <property type="evidence" value="ECO:0007669"/>
    <property type="project" value="UniProtKB-EC"/>
</dbReference>
<dbReference type="InterPro" id="IPR050469">
    <property type="entry name" value="Diguanylate_Cyclase"/>
</dbReference>
<dbReference type="EC" id="2.7.7.65" evidence="1"/>
<dbReference type="Proteomes" id="UP000091969">
    <property type="component" value="Unassembled WGS sequence"/>
</dbReference>
<protein>
    <recommendedName>
        <fullName evidence="1">diguanylate cyclase</fullName>
        <ecNumber evidence="1">2.7.7.65</ecNumber>
    </recommendedName>
</protein>
<dbReference type="CDD" id="cd01949">
    <property type="entry name" value="GGDEF"/>
    <property type="match status" value="1"/>
</dbReference>
<gene>
    <name evidence="4" type="ORF">A9O67_10380</name>
</gene>